<evidence type="ECO:0000256" key="4">
    <source>
        <dbReference type="ARBA" id="ARBA00022692"/>
    </source>
</evidence>
<feature type="region of interest" description="Disordered" evidence="11">
    <location>
        <begin position="1"/>
        <end position="24"/>
    </location>
</feature>
<evidence type="ECO:0000256" key="1">
    <source>
        <dbReference type="ARBA" id="ARBA00004127"/>
    </source>
</evidence>
<evidence type="ECO:0000256" key="11">
    <source>
        <dbReference type="SAM" id="MobiDB-lite"/>
    </source>
</evidence>
<evidence type="ECO:0000313" key="14">
    <source>
        <dbReference type="EMBL" id="CAK7325323.1"/>
    </source>
</evidence>
<comment type="similarity">
    <text evidence="2">Belongs to the amino acid/polyamine transporter 2 family. Amino acid/auxin permease (AAAP) (TC 2.A.18.1) subfamily.</text>
</comment>
<feature type="transmembrane region" description="Helical" evidence="12">
    <location>
        <begin position="68"/>
        <end position="93"/>
    </location>
</feature>
<evidence type="ECO:0000256" key="6">
    <source>
        <dbReference type="ARBA" id="ARBA00022970"/>
    </source>
</evidence>
<dbReference type="GO" id="GO:0009734">
    <property type="term" value="P:auxin-activated signaling pathway"/>
    <property type="evidence" value="ECO:0007669"/>
    <property type="project" value="UniProtKB-KW"/>
</dbReference>
<reference evidence="14 15" key="1">
    <citation type="submission" date="2024-01" db="EMBL/GenBank/DDBJ databases">
        <authorList>
            <person name="Waweru B."/>
        </authorList>
    </citation>
    <scope>NUCLEOTIDE SEQUENCE [LARGE SCALE GENOMIC DNA]</scope>
</reference>
<keyword evidence="4 12" id="KW-0812">Transmembrane</keyword>
<dbReference type="PANTHER" id="PTHR48017">
    <property type="entry name" value="OS05G0424000 PROTEIN-RELATED"/>
    <property type="match status" value="1"/>
</dbReference>
<evidence type="ECO:0000256" key="10">
    <source>
        <dbReference type="ARBA" id="ARBA00045588"/>
    </source>
</evidence>
<keyword evidence="5" id="KW-0769">Symport</keyword>
<evidence type="ECO:0000256" key="12">
    <source>
        <dbReference type="SAM" id="Phobius"/>
    </source>
</evidence>
<dbReference type="GO" id="GO:0012505">
    <property type="term" value="C:endomembrane system"/>
    <property type="evidence" value="ECO:0007669"/>
    <property type="project" value="UniProtKB-SubCell"/>
</dbReference>
<gene>
    <name evidence="14" type="ORF">DCAF_LOCUS2997</name>
</gene>
<organism evidence="14 15">
    <name type="scientific">Dovyalis caffra</name>
    <dbReference type="NCBI Taxonomy" id="77055"/>
    <lineage>
        <taxon>Eukaryota</taxon>
        <taxon>Viridiplantae</taxon>
        <taxon>Streptophyta</taxon>
        <taxon>Embryophyta</taxon>
        <taxon>Tracheophyta</taxon>
        <taxon>Spermatophyta</taxon>
        <taxon>Magnoliopsida</taxon>
        <taxon>eudicotyledons</taxon>
        <taxon>Gunneridae</taxon>
        <taxon>Pentapetalae</taxon>
        <taxon>rosids</taxon>
        <taxon>fabids</taxon>
        <taxon>Malpighiales</taxon>
        <taxon>Salicaceae</taxon>
        <taxon>Flacourtieae</taxon>
        <taxon>Dovyalis</taxon>
    </lineage>
</organism>
<dbReference type="AlphaFoldDB" id="A0AAV1QWZ7"/>
<evidence type="ECO:0000259" key="13">
    <source>
        <dbReference type="Pfam" id="PF01490"/>
    </source>
</evidence>
<name>A0AAV1QWZ7_9ROSI</name>
<evidence type="ECO:0000256" key="9">
    <source>
        <dbReference type="ARBA" id="ARBA00023294"/>
    </source>
</evidence>
<evidence type="ECO:0000313" key="15">
    <source>
        <dbReference type="Proteomes" id="UP001314170"/>
    </source>
</evidence>
<feature type="compositionally biased region" description="Polar residues" evidence="11">
    <location>
        <begin position="1"/>
        <end position="11"/>
    </location>
</feature>
<dbReference type="InterPro" id="IPR013057">
    <property type="entry name" value="AA_transpt_TM"/>
</dbReference>
<feature type="domain" description="Amino acid transporter transmembrane" evidence="13">
    <location>
        <begin position="37"/>
        <end position="116"/>
    </location>
</feature>
<keyword evidence="9" id="KW-0927">Auxin signaling pathway</keyword>
<protein>
    <recommendedName>
        <fullName evidence="13">Amino acid transporter transmembrane domain-containing protein</fullName>
    </recommendedName>
</protein>
<accession>A0AAV1QWZ7</accession>
<comment type="caution">
    <text evidence="14">The sequence shown here is derived from an EMBL/GenBank/DDBJ whole genome shotgun (WGS) entry which is preliminary data.</text>
</comment>
<dbReference type="GO" id="GO:0006865">
    <property type="term" value="P:amino acid transport"/>
    <property type="evidence" value="ECO:0007669"/>
    <property type="project" value="UniProtKB-KW"/>
</dbReference>
<dbReference type="Proteomes" id="UP001314170">
    <property type="component" value="Unassembled WGS sequence"/>
</dbReference>
<evidence type="ECO:0000256" key="3">
    <source>
        <dbReference type="ARBA" id="ARBA00022448"/>
    </source>
</evidence>
<dbReference type="Pfam" id="PF01490">
    <property type="entry name" value="Aa_trans"/>
    <property type="match status" value="1"/>
</dbReference>
<comment type="subcellular location">
    <subcellularLocation>
        <location evidence="1">Endomembrane system</location>
        <topology evidence="1">Multi-pass membrane protein</topology>
    </subcellularLocation>
</comment>
<evidence type="ECO:0000256" key="5">
    <source>
        <dbReference type="ARBA" id="ARBA00022847"/>
    </source>
</evidence>
<evidence type="ECO:0000256" key="2">
    <source>
        <dbReference type="ARBA" id="ARBA00005590"/>
    </source>
</evidence>
<comment type="function">
    <text evidence="10">Carrier protein involved in proton-driven auxin influx. Mediates the formation of auxin gradient from developing leaves (site of auxin biosynthesis) to tips by contributing to the loading of auxin in vascular tissues and facilitating acropetal (base to tip) auxin transport within inner tissues of the root apex, and basipetal (tip to base) auxin transport within outer tissues of the root apex. May be involved in lateral roots and nodules formation.</text>
</comment>
<sequence>MGTLLPTSVEVSETDKEEGPSSSKELDAGALFVLKSRGSWLHCGYHLTTSIVAPALLSLPYALSLMGWFPGVLCLTLAALVTFYSYNLLSLVLEHHAQLGKRQLRFRVMAEDILGK</sequence>
<dbReference type="EMBL" id="CAWUPB010000850">
    <property type="protein sequence ID" value="CAK7325323.1"/>
    <property type="molecule type" value="Genomic_DNA"/>
</dbReference>
<feature type="compositionally biased region" description="Basic and acidic residues" evidence="11">
    <location>
        <begin position="13"/>
        <end position="24"/>
    </location>
</feature>
<keyword evidence="3" id="KW-0813">Transport</keyword>
<keyword evidence="6" id="KW-0029">Amino-acid transport</keyword>
<evidence type="ECO:0000256" key="7">
    <source>
        <dbReference type="ARBA" id="ARBA00022989"/>
    </source>
</evidence>
<keyword evidence="15" id="KW-1185">Reference proteome</keyword>
<evidence type="ECO:0000256" key="8">
    <source>
        <dbReference type="ARBA" id="ARBA00023136"/>
    </source>
</evidence>
<dbReference type="GO" id="GO:0015293">
    <property type="term" value="F:symporter activity"/>
    <property type="evidence" value="ECO:0007669"/>
    <property type="project" value="UniProtKB-KW"/>
</dbReference>
<keyword evidence="7 12" id="KW-1133">Transmembrane helix</keyword>
<keyword evidence="8 12" id="KW-0472">Membrane</keyword>
<proteinExistence type="inferred from homology"/>